<proteinExistence type="predicted"/>
<evidence type="ECO:0000313" key="2">
    <source>
        <dbReference type="Proteomes" id="UP000244248"/>
    </source>
</evidence>
<evidence type="ECO:0000313" key="1">
    <source>
        <dbReference type="EMBL" id="PTU33037.1"/>
    </source>
</evidence>
<accession>A0A2T5MKD1</accession>
<dbReference type="EMBL" id="QANS01000001">
    <property type="protein sequence ID" value="PTU33037.1"/>
    <property type="molecule type" value="Genomic_DNA"/>
</dbReference>
<name>A0A2T5MKD1_9GAMM</name>
<dbReference type="AlphaFoldDB" id="A0A2T5MKD1"/>
<keyword evidence="2" id="KW-1185">Reference proteome</keyword>
<gene>
    <name evidence="1" type="ORF">CJD38_02705</name>
</gene>
<organism evidence="1 2">
    <name type="scientific">Stenotrophobium rhamnosiphilum</name>
    <dbReference type="NCBI Taxonomy" id="2029166"/>
    <lineage>
        <taxon>Bacteria</taxon>
        <taxon>Pseudomonadati</taxon>
        <taxon>Pseudomonadota</taxon>
        <taxon>Gammaproteobacteria</taxon>
        <taxon>Nevskiales</taxon>
        <taxon>Nevskiaceae</taxon>
        <taxon>Stenotrophobium</taxon>
    </lineage>
</organism>
<protein>
    <submittedName>
        <fullName evidence="1">Uncharacterized protein</fullName>
    </submittedName>
</protein>
<sequence length="162" mass="17989">MTDCKSLFRVHLRTRADGSVQLVLGQSYYRKWSLEAGAEIQRQQQAMHDADRVGDADAHYTARCLQDVTISLQSALNSHWSPEAAELAQHRREEYRPLTLGEYDALNQQRVQTLGGKARSAGPHGAPAEAESKFAIFESAELYVHVTRKVSPENGKIGPQSA</sequence>
<dbReference type="Proteomes" id="UP000244248">
    <property type="component" value="Unassembled WGS sequence"/>
</dbReference>
<reference evidence="1 2" key="1">
    <citation type="submission" date="2018-04" db="EMBL/GenBank/DDBJ databases">
        <title>Novel species isolated from glacier.</title>
        <authorList>
            <person name="Liu Q."/>
            <person name="Xin Y.-H."/>
        </authorList>
    </citation>
    <scope>NUCLEOTIDE SEQUENCE [LARGE SCALE GENOMIC DNA]</scope>
    <source>
        <strain evidence="1 2">GT1R17</strain>
    </source>
</reference>
<comment type="caution">
    <text evidence="1">The sequence shown here is derived from an EMBL/GenBank/DDBJ whole genome shotgun (WGS) entry which is preliminary data.</text>
</comment>